<feature type="region of interest" description="Disordered" evidence="1">
    <location>
        <begin position="1953"/>
        <end position="1983"/>
    </location>
</feature>
<dbReference type="InterPro" id="IPR006626">
    <property type="entry name" value="PbH1"/>
</dbReference>
<dbReference type="InterPro" id="IPR024973">
    <property type="entry name" value="ESPR"/>
</dbReference>
<gene>
    <name evidence="4" type="ORF">R70211_05354</name>
</gene>
<feature type="compositionally biased region" description="Low complexity" evidence="1">
    <location>
        <begin position="1968"/>
        <end position="1980"/>
    </location>
</feature>
<feature type="compositionally biased region" description="Low complexity" evidence="1">
    <location>
        <begin position="2035"/>
        <end position="2045"/>
    </location>
</feature>
<keyword evidence="2" id="KW-0812">Transmembrane</keyword>
<dbReference type="Gene3D" id="2.160.20.10">
    <property type="entry name" value="Single-stranded right-handed beta-helix, Pectin lyase-like"/>
    <property type="match status" value="1"/>
</dbReference>
<feature type="compositionally biased region" description="Basic and acidic residues" evidence="1">
    <location>
        <begin position="1774"/>
        <end position="1785"/>
    </location>
</feature>
<protein>
    <recommendedName>
        <fullName evidence="3">Filamentous haemagglutinin FhaB/tRNA nuclease CdiA-like TPS domain-containing protein</fullName>
    </recommendedName>
</protein>
<dbReference type="SMART" id="SM00912">
    <property type="entry name" value="Haemagg_act"/>
    <property type="match status" value="1"/>
</dbReference>
<dbReference type="SMART" id="SM00710">
    <property type="entry name" value="PbH1"/>
    <property type="match status" value="6"/>
</dbReference>
<feature type="compositionally biased region" description="Polar residues" evidence="1">
    <location>
        <begin position="2738"/>
        <end position="2765"/>
    </location>
</feature>
<keyword evidence="5" id="KW-1185">Reference proteome</keyword>
<feature type="region of interest" description="Disordered" evidence="1">
    <location>
        <begin position="2171"/>
        <end position="2190"/>
    </location>
</feature>
<dbReference type="NCBIfam" id="TIGR01901">
    <property type="entry name" value="adhes_NPXG"/>
    <property type="match status" value="1"/>
</dbReference>
<feature type="compositionally biased region" description="Low complexity" evidence="1">
    <location>
        <begin position="2211"/>
        <end position="2226"/>
    </location>
</feature>
<dbReference type="Pfam" id="PF13332">
    <property type="entry name" value="Fil_haemagg_2"/>
    <property type="match status" value="5"/>
</dbReference>
<evidence type="ECO:0000313" key="4">
    <source>
        <dbReference type="EMBL" id="CAE6935282.1"/>
    </source>
</evidence>
<dbReference type="InterPro" id="IPR012334">
    <property type="entry name" value="Pectin_lyas_fold"/>
</dbReference>
<proteinExistence type="predicted"/>
<dbReference type="Proteomes" id="UP000675121">
    <property type="component" value="Unassembled WGS sequence"/>
</dbReference>
<sequence>MNRNTYRLVFSRPRGMLVAVEETAAGNGKASQGETTVAQRRSGGARIIARFALRHTTFAALLLLGAVPVFIPLTSEAQVVAAPGSGAKVIQTQNGLPQVNVARPSNSGVSLNTYSQFDVQKPGAILNNSPTIVSTQQAGYINGNPNFAPGQSAKIIVNQVNSNSPSQLNGYVEVAGSRAEVVIANPSGLSVNGGGFINTSRAILTTGLPVMDATGNLTGFNVTGGQITVQGAGLNVTNTDQTDLIARAVAVNAALYANSLNVVTGANQVDHNTLATTPIAGNGAAPAVSIDVSQLGGMYANRIFLASNENGVGVSNAGVIAAQAGDLTLTTQGQLVLAGKTNASGNMVLSAQGGVSNTGTTYGQGSVSVSTAGTLTNSGTLAAQQNLSANAGSVASTGTLGAGISSDGSIAKSGDLTVVSSGPLSATGQNAAGGNATLQGSSLNLAGSQTSANGSLELDATSGDLNLNSAKASAGGQLNATALGTLTNDNGSITSAGAQTLTAGALSNNHGMIADSGTSALSIRTGTLSNNGGTIATNGALDVNAGAVSNEGGKLAAQSRTSLAVASLDNSAGGYVGAQNVAVTDAGALNNAGGTLEANGTLAASAQTIANDGGSIRNSGTQATNVAASSALTNTQGGEIAGNGNVSVSGGSVNNSGGTVLAGGAATVQSGSTLANAAGLIQGNGNVTATATGAVTNIGGQIESNGLTTTLAVSGSSLDNTNGRIANTGTGATTVSAASITNANPGGVAGAGTIGGNGDLTLSGQTLSNTQGAQVVAGHNLTLNVAQSVNNSGGTLSGSNNLKLNGSGAVVTNRNGSLHGDGAITLDVASLDNTSGRIGNDAGSSGSIAITTGTLTNQGGAIGSDQNLNVTTNQLSGDGSIIAGNDGAVTINSSYTNDAANTIQANHNLTFSTTGNFTNRGTLQAVNALTVNGLSVDNQAGAVLDSASTTVNASNALTNEGTLEGATVTTQSGSLTNTGTVVGNNMTLKAGSIDNTGSAAAIAAATQLNLYASNELSNTGGANIQSLGNLNIAADANRDANGLLADRTGVVTNDQSTIQAQGNMEIAAGTLNNTRPAPVVSTVTTDISSLYQTKRSKYMACATGNADGHSSCTQAVWNYGYKTPVNSTYATSQIVSEPSGANATSNVLVVNVGGQQQTIYYNSITNNGNGTVTVNYWDDYNPNINYLPSTEYPTRSDAHHGYQRVEIARNTTTTTQQDQVTSQAPEAQLLAGGNMTLANVGTINNSYSAIAAGGSIQIGSTQQGGSVGSGSYGGTTVNNTGQTLYQYQTQNIVSTYAWNENTSQDVGTIVEAPVVLAPVAIGGTGGTIIANNAVNINASNLNNTNVAAANSATGATGATLGANQPMAGVSPGALRTVAGSNGQLTIKLPTSGLYTFNTAPGQPYLIATNPMLTSYTSFISSNYMLQQLGLNPQVIEKRLGDGLYEENLVQNQITQLTGRVYLQGYADNEDEYKALMTAGVNADKQFNLEPGIALTQAQMDALTSDIVWLVNQTVTLPDGSTQQVLAPVVYLAHTHASDLQPTGALITADDVEIHATGSAVNSGVIKGGTQTVVSATNIVNRAGTIGSSATNGTTVVAATNDVINASGQITGNRVAVLAGSNIVNTTLVDTVGVRVVSGDSKVNSTLLGAQGSIASMGDLMVSAGHDLTVEGANITAGGNAQIAVGHDITVDTVQSTTSQSVDRNASHHWEANSTTSETSAIAAGGSLAVQSGNDATFKGAQVTAGTDLSVAAGGNLTASAVTNTARYDNVATDSKTRQETDHTYDEQSVGSSFSAGQNATLAAVSANAGGNSRTDGAGNVTLTGSSVTAGANSATPGTATILANGNVTVMDTREEHDTQTDVTARRGSFVSSTTSTDNVNQTANNAIGSVVSGDAVAIGAGKNVTVQGSDVVGTNNVAIAALGNVNIVAAQNMTQDSELHDVKHSGLSGTGGIGFTVGSSEQKETYNSSSVTESQSRSTVGASQGNVSISAGQALHIGGSDIVAGKVANDTTGATGNIGIRAQNITIDPGQDTAQSQDQQQSHSSGFTVAATGTPLDTVRNLKAASSSGNAYQRTTGVANEITASTLDTPSISLSYGTSSSSSTTNVASVSNTGSTVRGAGNVSLTATGGALKDANGNPLDGDITVTGSTITAGGTATFAANRNVTFQASTDQLQQSTQSSSSSSGFQLASPSLGDLSRWIQGGPNSGGVSASPYNAASSSANGNSASTQQTATVVTGNSVVVKSNTGAINVIGSGISGTQGVDLVATQGAINVLAGTDTNTGHQESSSSRIGSLGSNGTGTGFSVGVANSHSVQDTAAQTQGTIRSQVVSQSGDVTLDAKQDVTVQGSDLSAGKDLTLIGKNLNLDPGTDATQSSTSQSSRQFGVTLALGGVVGNAVATVNQAMTTQSSQANNPRLAALDKAEAGLAAYGAAQAAISGSTSSPALIKATVSIGGGTSHSQSQSNATTTDGSTLTAGGAATLVATGSGAKDANGNAADGDINSVGTQITAQNVTLNAARDINLDSAQNTTQNTSSNSSSSASIGVGASLGGTQNGFTIELAASGAKGNANGHSVTNENTQITAANTLSITSGRDTNLVGADVSGNTVDANVGRNLTITSPQDTNTYNSQQSSAGFQASICVPPICYGQTVSGSVSASDQSIKDNFRSVGQQSGIYAGTGGYDVNVGNHTQLNGGVIASMATSDKNTLSTQTFGYTNLQNIAQSSGSTIGFSASGGAGQSTPDGVSFTPPVQTGSSTPGPQNSQGQGPLGFGVAGTSNSASGTTYAAVSPGAITVRGDAGTGQDSTAGLSRDTANANGSVQNTFNAQNVANDMAIQQATGQVGMQVVGDVANKLQENAVNAQKQAIQDYANAQATGDTAGMAQAEADYQAASQQYALWNNDGAARIASHAVVASAGAAMGGGSVAGAVGGTVAGDVAGNAVGNATGNTLLGNIAAGAAGAAAGGVLGGSAGALSGANGALSADMYNRQLHPQEKTLAQKIAANAAAQGILNPDGSPITAAQVENAMRAANNSQYGEIVATGVVVPLNANTPASAVYDTTGMKLVTDSSGNYLVQDPSMLATPSQALQNLIQQNTGGTNSPYSWNVPSPQAAQASSSTPKVDPYGPFSPGWNTGDNSVGFQQPGIPAPDYVAVNGNALGLAGSFSLNLHNGQVYVGAGGSVPVAPGASVTLGWLPSNYGLPNAVQGENTDQLLGGGSYSVAACAYGACLGGNHAIGGATAVEVGLGIGAPTKAINFGGSAGTGVSLPVFKLPAPQ</sequence>
<dbReference type="InterPro" id="IPR025157">
    <property type="entry name" value="Hemagglutinin_rpt"/>
</dbReference>
<comment type="caution">
    <text evidence="4">The sequence shown here is derived from an EMBL/GenBank/DDBJ whole genome shotgun (WGS) entry which is preliminary data.</text>
</comment>
<feature type="compositionally biased region" description="Low complexity" evidence="1">
    <location>
        <begin position="3105"/>
        <end position="3115"/>
    </location>
</feature>
<accession>A0A9N8N139</accession>
<dbReference type="RefSeq" id="WP_201139412.1">
    <property type="nucleotide sequence ID" value="NZ_CAJNAS010000016.1"/>
</dbReference>
<feature type="region of interest" description="Disordered" evidence="1">
    <location>
        <begin position="2731"/>
        <end position="2774"/>
    </location>
</feature>
<evidence type="ECO:0000313" key="5">
    <source>
        <dbReference type="Proteomes" id="UP000675121"/>
    </source>
</evidence>
<keyword evidence="2" id="KW-0472">Membrane</keyword>
<dbReference type="SUPFAM" id="SSF51126">
    <property type="entry name" value="Pectin lyase-like"/>
    <property type="match status" value="1"/>
</dbReference>
<feature type="region of interest" description="Disordered" evidence="1">
    <location>
        <begin position="2278"/>
        <end position="2297"/>
    </location>
</feature>
<evidence type="ECO:0000256" key="1">
    <source>
        <dbReference type="SAM" id="MobiDB-lite"/>
    </source>
</evidence>
<dbReference type="EMBL" id="CAJNAS010000016">
    <property type="protein sequence ID" value="CAE6935282.1"/>
    <property type="molecule type" value="Genomic_DNA"/>
</dbReference>
<feature type="region of interest" description="Disordered" evidence="1">
    <location>
        <begin position="2196"/>
        <end position="2226"/>
    </location>
</feature>
<dbReference type="InterPro" id="IPR008638">
    <property type="entry name" value="FhaB/CdiA-like_TPS"/>
</dbReference>
<feature type="region of interest" description="Disordered" evidence="1">
    <location>
        <begin position="1770"/>
        <end position="1793"/>
    </location>
</feature>
<feature type="domain" description="Filamentous haemagglutinin FhaB/tRNA nuclease CdiA-like TPS" evidence="3">
    <location>
        <begin position="93"/>
        <end position="214"/>
    </location>
</feature>
<evidence type="ECO:0000256" key="2">
    <source>
        <dbReference type="SAM" id="Phobius"/>
    </source>
</evidence>
<reference evidence="4" key="1">
    <citation type="submission" date="2021-02" db="EMBL/GenBank/DDBJ databases">
        <authorList>
            <person name="Vanwijnsberghe S."/>
        </authorList>
    </citation>
    <scope>NUCLEOTIDE SEQUENCE</scope>
    <source>
        <strain evidence="4">R-70211</strain>
    </source>
</reference>
<name>A0A9N8N139_9BURK</name>
<organism evidence="4 5">
    <name type="scientific">Paraburkholderia domus</name>
    <dbReference type="NCBI Taxonomy" id="2793075"/>
    <lineage>
        <taxon>Bacteria</taxon>
        <taxon>Pseudomonadati</taxon>
        <taxon>Pseudomonadota</taxon>
        <taxon>Betaproteobacteria</taxon>
        <taxon>Burkholderiales</taxon>
        <taxon>Burkholderiaceae</taxon>
        <taxon>Paraburkholderia</taxon>
    </lineage>
</organism>
<evidence type="ECO:0000259" key="3">
    <source>
        <dbReference type="SMART" id="SM00912"/>
    </source>
</evidence>
<feature type="transmembrane region" description="Helical" evidence="2">
    <location>
        <begin position="51"/>
        <end position="71"/>
    </location>
</feature>
<dbReference type="NCBIfam" id="TIGR01731">
    <property type="entry name" value="fil_hemag_20aa"/>
    <property type="match status" value="17"/>
</dbReference>
<dbReference type="Pfam" id="PF13018">
    <property type="entry name" value="ESPR"/>
    <property type="match status" value="1"/>
</dbReference>
<dbReference type="InterPro" id="IPR010069">
    <property type="entry name" value="CdiA_FHA1_rpt"/>
</dbReference>
<feature type="region of interest" description="Disordered" evidence="1">
    <location>
        <begin position="2030"/>
        <end position="2053"/>
    </location>
</feature>
<dbReference type="GO" id="GO:0003824">
    <property type="term" value="F:catalytic activity"/>
    <property type="evidence" value="ECO:0007669"/>
    <property type="project" value="UniProtKB-ARBA"/>
</dbReference>
<dbReference type="InterPro" id="IPR011050">
    <property type="entry name" value="Pectin_lyase_fold/virulence"/>
</dbReference>
<keyword evidence="2" id="KW-1133">Transmembrane helix</keyword>
<dbReference type="Pfam" id="PF05860">
    <property type="entry name" value="TPS"/>
    <property type="match status" value="1"/>
</dbReference>
<feature type="region of interest" description="Disordered" evidence="1">
    <location>
        <begin position="3096"/>
        <end position="3127"/>
    </location>
</feature>